<feature type="region of interest" description="Disordered" evidence="5">
    <location>
        <begin position="258"/>
        <end position="288"/>
    </location>
</feature>
<evidence type="ECO:0000256" key="5">
    <source>
        <dbReference type="SAM" id="MobiDB-lite"/>
    </source>
</evidence>
<sequence>MSAAPPPLAPPCAPRPHAAHPATLDPARREPARHEVDVLLRRLGLQAHTAAFEEEEVTELWLLRSMGAALLANLVELGMSLPEAQTLASALRDETAGEGREERAEEEAVRLEENVNHLQSEEAVLHEENVEASESEEAVRLEENVEASENEKAVRLEENVEASESEDELLLEENVDRSESEDEAVVLEENVKEGAAELEEEKVKEGAAELEKKKVKEGAVQLEEKVKEGTVKEEKVKQNAVQLKEKKVKEGALQVEEKGKEENLKEKVNEGTAKEKEKEGVVQVTEKGKEEMWKESAVQLKEKLKEKVKEEKVKEEKVKEEKVKEEKVKEGAVQLKEKKLKEGAVQNVLANGELKRLQNGSPPEAKAPPRSAETSDPPNRKAPPPLAHEELTQSAGSRGKEQSEPPISAEKEAAMKERVSAVRALLREEAAFWRAGRQVVMRSWGEAEGAAPRGGTLVLAFGGLQQQLGGGVGAGVPPMEFVAACRRAGARRALFARDPTRAWYCRGLGADAPSFDGALALLRAAVREVRPARLLTIGSSMGAYAAVRFGLALCADVALAFSPQVLIDSNARKAAALPEMMFDEVLHWLRLVAHFEQLELKPLTDCVRDAPAGCRTQIEVHVGGDEPGDVAEAEMLRAAVEQRRAARKRQGAAAEGGVGIVVHTHAARDHNLVVDMRNSGELHALLTRHIGEEPTEGVLTHTQETSLEGLDVAELRTRGQAAYRAAEYAEAKRFFSAAVERKPRDASAACDLAAALLATEDFEGALGAAERALRLKPASAVAWGRRVRALRMLRRLADAVVCCKALESVLLAGGTWAAREMDAAVRELHALQADLPRMLAPTESRDPSAQLKAWEAIVRRDPTSMYARVELAVCRLAEAVRLKEELRPPFRLAKGSKASRALALASLARHTLLAVLADHEAYARARTRLTDLLQLLDERRPNVPLPAAESGGALRQLLCRCEWQLGLACETIHALDPSEQSVLVASAGAGSRKRSVVHFARASELDGSVWNVWQLWAEALATEPFGSEAERRAAIGAVHAGAVRAGVWLNAEQRPAKFFRSLYASAWHQPHQSAVCRALEAAYDVIKAEALALLQQDPSVGCFKAYDSPALASGEWCDVGLYYNAKRNEANARRAPRTSALLSGDGTLRRDATSCPFGSAYFSLLRPGTRLHPHCGPTNARLRAHLGLVVPEGECKMGVGSGPPRAWAEGKVLLFDDSFEHYVFNHTDRPRLVLIVDMWHPDLSTDEARLATMDDDEMKDNYLAVVRHGTYRNTIERGH</sequence>
<dbReference type="Gene3D" id="2.60.120.330">
    <property type="entry name" value="B-lactam Antibiotic, Isopenicillin N Synthase, Chain"/>
    <property type="match status" value="1"/>
</dbReference>
<keyword evidence="8" id="KW-1185">Reference proteome</keyword>
<keyword evidence="3" id="KW-0560">Oxidoreductase</keyword>
<dbReference type="GO" id="GO:0016020">
    <property type="term" value="C:membrane"/>
    <property type="evidence" value="ECO:0007669"/>
    <property type="project" value="TreeGrafter"/>
</dbReference>
<dbReference type="PANTHER" id="PTHR46332">
    <property type="entry name" value="ASPARTATE BETA-HYDROXYLASE DOMAIN-CONTAINING PROTEIN 2"/>
    <property type="match status" value="1"/>
</dbReference>
<feature type="compositionally biased region" description="Basic and acidic residues" evidence="5">
    <location>
        <begin position="307"/>
        <end position="342"/>
    </location>
</feature>
<evidence type="ECO:0000313" key="8">
    <source>
        <dbReference type="Proteomes" id="UP001515480"/>
    </source>
</evidence>
<dbReference type="SUPFAM" id="SSF51197">
    <property type="entry name" value="Clavaminate synthase-like"/>
    <property type="match status" value="1"/>
</dbReference>
<name>A0AB34JDM9_PRYPA</name>
<feature type="domain" description="Aspartyl/asparaginy/proline hydroxylase" evidence="6">
    <location>
        <begin position="1080"/>
        <end position="1241"/>
    </location>
</feature>
<accession>A0AB34JDM9</accession>
<dbReference type="GO" id="GO:0051213">
    <property type="term" value="F:dioxygenase activity"/>
    <property type="evidence" value="ECO:0007669"/>
    <property type="project" value="UniProtKB-KW"/>
</dbReference>
<evidence type="ECO:0000256" key="3">
    <source>
        <dbReference type="ARBA" id="ARBA00023002"/>
    </source>
</evidence>
<feature type="region of interest" description="Disordered" evidence="5">
    <location>
        <begin position="126"/>
        <end position="184"/>
    </location>
</feature>
<dbReference type="SUPFAM" id="SSF48452">
    <property type="entry name" value="TPR-like"/>
    <property type="match status" value="1"/>
</dbReference>
<evidence type="ECO:0000256" key="2">
    <source>
        <dbReference type="ARBA" id="ARBA00022964"/>
    </source>
</evidence>
<dbReference type="InterPro" id="IPR007803">
    <property type="entry name" value="Asp/Arg/Pro-Hydrxlase"/>
</dbReference>
<dbReference type="Pfam" id="PF05118">
    <property type="entry name" value="Asp_Arg_Hydrox"/>
    <property type="match status" value="1"/>
</dbReference>
<dbReference type="AlphaFoldDB" id="A0AB34JDM9"/>
<feature type="compositionally biased region" description="Acidic residues" evidence="5">
    <location>
        <begin position="159"/>
        <end position="184"/>
    </location>
</feature>
<dbReference type="SUPFAM" id="SSF53474">
    <property type="entry name" value="alpha/beta-Hydrolases"/>
    <property type="match status" value="1"/>
</dbReference>
<feature type="compositionally biased region" description="Basic and acidic residues" evidence="5">
    <location>
        <begin position="137"/>
        <end position="158"/>
    </location>
</feature>
<protein>
    <recommendedName>
        <fullName evidence="6">Aspartyl/asparaginy/proline hydroxylase domain-containing protein</fullName>
    </recommendedName>
</protein>
<evidence type="ECO:0000313" key="7">
    <source>
        <dbReference type="EMBL" id="KAL1519272.1"/>
    </source>
</evidence>
<dbReference type="Gene3D" id="1.25.40.10">
    <property type="entry name" value="Tetratricopeptide repeat domain"/>
    <property type="match status" value="1"/>
</dbReference>
<feature type="repeat" description="TPR" evidence="4">
    <location>
        <begin position="746"/>
        <end position="779"/>
    </location>
</feature>
<dbReference type="PROSITE" id="PS50005">
    <property type="entry name" value="TPR"/>
    <property type="match status" value="2"/>
</dbReference>
<gene>
    <name evidence="7" type="ORF">AB1Y20_022801</name>
</gene>
<comment type="similarity">
    <text evidence="1">Belongs to the aspartyl/asparaginyl beta-hydroxylase family.</text>
</comment>
<evidence type="ECO:0000256" key="4">
    <source>
        <dbReference type="PROSITE-ProRule" id="PRU00339"/>
    </source>
</evidence>
<proteinExistence type="inferred from homology"/>
<dbReference type="InterPro" id="IPR029058">
    <property type="entry name" value="AB_hydrolase_fold"/>
</dbReference>
<reference evidence="7 8" key="1">
    <citation type="journal article" date="2024" name="Science">
        <title>Giant polyketide synthase enzymes in the biosynthesis of giant marine polyether toxins.</title>
        <authorList>
            <person name="Fallon T.R."/>
            <person name="Shende V.V."/>
            <person name="Wierzbicki I.H."/>
            <person name="Pendleton A.L."/>
            <person name="Watervoot N.F."/>
            <person name="Auber R.P."/>
            <person name="Gonzalez D.J."/>
            <person name="Wisecaver J.H."/>
            <person name="Moore B.S."/>
        </authorList>
    </citation>
    <scope>NUCLEOTIDE SEQUENCE [LARGE SCALE GENOMIC DNA]</scope>
    <source>
        <strain evidence="7 8">12B1</strain>
    </source>
</reference>
<feature type="region of interest" description="Disordered" evidence="5">
    <location>
        <begin position="307"/>
        <end position="414"/>
    </location>
</feature>
<evidence type="ECO:0000256" key="1">
    <source>
        <dbReference type="ARBA" id="ARBA00007730"/>
    </source>
</evidence>
<dbReference type="InterPro" id="IPR051821">
    <property type="entry name" value="Asp/Asn_beta-hydroxylase"/>
</dbReference>
<keyword evidence="2" id="KW-0223">Dioxygenase</keyword>
<feature type="compositionally biased region" description="Basic and acidic residues" evidence="5">
    <location>
        <begin position="398"/>
        <end position="414"/>
    </location>
</feature>
<keyword evidence="4" id="KW-0802">TPR repeat</keyword>
<dbReference type="PANTHER" id="PTHR46332:SF5">
    <property type="entry name" value="ASPARTATE BETA-HYDROXYLASE DOMAIN CONTAINING 2"/>
    <property type="match status" value="1"/>
</dbReference>
<organism evidence="7 8">
    <name type="scientific">Prymnesium parvum</name>
    <name type="common">Toxic golden alga</name>
    <dbReference type="NCBI Taxonomy" id="97485"/>
    <lineage>
        <taxon>Eukaryota</taxon>
        <taxon>Haptista</taxon>
        <taxon>Haptophyta</taxon>
        <taxon>Prymnesiophyceae</taxon>
        <taxon>Prymnesiales</taxon>
        <taxon>Prymnesiaceae</taxon>
        <taxon>Prymnesium</taxon>
    </lineage>
</organism>
<comment type="caution">
    <text evidence="7">The sequence shown here is derived from an EMBL/GenBank/DDBJ whole genome shotgun (WGS) entry which is preliminary data.</text>
</comment>
<dbReference type="EMBL" id="JBGBPQ010000009">
    <property type="protein sequence ID" value="KAL1519272.1"/>
    <property type="molecule type" value="Genomic_DNA"/>
</dbReference>
<dbReference type="SMART" id="SM00028">
    <property type="entry name" value="TPR"/>
    <property type="match status" value="2"/>
</dbReference>
<dbReference type="InterPro" id="IPR019734">
    <property type="entry name" value="TPR_rpt"/>
</dbReference>
<dbReference type="InterPro" id="IPR011990">
    <property type="entry name" value="TPR-like_helical_dom_sf"/>
</dbReference>
<feature type="compositionally biased region" description="Pro residues" evidence="5">
    <location>
        <begin position="1"/>
        <end position="14"/>
    </location>
</feature>
<feature type="region of interest" description="Disordered" evidence="5">
    <location>
        <begin position="1"/>
        <end position="30"/>
    </location>
</feature>
<dbReference type="Proteomes" id="UP001515480">
    <property type="component" value="Unassembled WGS sequence"/>
</dbReference>
<evidence type="ECO:0000259" key="6">
    <source>
        <dbReference type="Pfam" id="PF05118"/>
    </source>
</evidence>
<dbReference type="InterPro" id="IPR027443">
    <property type="entry name" value="IPNS-like_sf"/>
</dbReference>
<feature type="repeat" description="TPR" evidence="4">
    <location>
        <begin position="712"/>
        <end position="745"/>
    </location>
</feature>